<feature type="compositionally biased region" description="Polar residues" evidence="2">
    <location>
        <begin position="134"/>
        <end position="145"/>
    </location>
</feature>
<dbReference type="Proteomes" id="UP001159428">
    <property type="component" value="Unassembled WGS sequence"/>
</dbReference>
<gene>
    <name evidence="3" type="ORF">PMEA_00017931</name>
</gene>
<feature type="compositionally biased region" description="Basic and acidic residues" evidence="2">
    <location>
        <begin position="240"/>
        <end position="262"/>
    </location>
</feature>
<feature type="region of interest" description="Disordered" evidence="2">
    <location>
        <begin position="233"/>
        <end position="282"/>
    </location>
</feature>
<accession>A0AAU9X5P3</accession>
<proteinExistence type="predicted"/>
<sequence>MSMSRNGSDVYLSYSAGKNGQPAENGPRARKPNTSLDHEGISLERIRELRKRRGGVFTEAHDAYNVALVEESQRQESDLYFADIESSLDFFCRTVNDWLRVTEARLQDNLITPDDSASQIGSEVRSKSRPSMCGSRTSHFSKTSSISAARAKEAARIAELRAEAHALKHRHSLQESELRLKRQEYDLQLKKDELNLKTEYAKAVAREEAYAQAEAGNFAPSNVASRNPRCPVSVVSSITEKSRTGGSKRESFVPADKKEKLSVKSSNPVKDHKGAVSDSSSS</sequence>
<evidence type="ECO:0000313" key="4">
    <source>
        <dbReference type="Proteomes" id="UP001159428"/>
    </source>
</evidence>
<evidence type="ECO:0000313" key="3">
    <source>
        <dbReference type="EMBL" id="CAH3137934.1"/>
    </source>
</evidence>
<keyword evidence="4" id="KW-1185">Reference proteome</keyword>
<dbReference type="AlphaFoldDB" id="A0AAU9X5P3"/>
<feature type="region of interest" description="Disordered" evidence="2">
    <location>
        <begin position="116"/>
        <end position="145"/>
    </location>
</feature>
<evidence type="ECO:0000256" key="1">
    <source>
        <dbReference type="SAM" id="Coils"/>
    </source>
</evidence>
<feature type="coiled-coil region" evidence="1">
    <location>
        <begin position="150"/>
        <end position="193"/>
    </location>
</feature>
<keyword evidence="1" id="KW-0175">Coiled coil</keyword>
<name>A0AAU9X5P3_9CNID</name>
<dbReference type="EMBL" id="CALNXJ010000031">
    <property type="protein sequence ID" value="CAH3137934.1"/>
    <property type="molecule type" value="Genomic_DNA"/>
</dbReference>
<reference evidence="3 4" key="1">
    <citation type="submission" date="2022-05" db="EMBL/GenBank/DDBJ databases">
        <authorList>
            <consortium name="Genoscope - CEA"/>
            <person name="William W."/>
        </authorList>
    </citation>
    <scope>NUCLEOTIDE SEQUENCE [LARGE SCALE GENOMIC DNA]</scope>
</reference>
<organism evidence="3 4">
    <name type="scientific">Pocillopora meandrina</name>
    <dbReference type="NCBI Taxonomy" id="46732"/>
    <lineage>
        <taxon>Eukaryota</taxon>
        <taxon>Metazoa</taxon>
        <taxon>Cnidaria</taxon>
        <taxon>Anthozoa</taxon>
        <taxon>Hexacorallia</taxon>
        <taxon>Scleractinia</taxon>
        <taxon>Astrocoeniina</taxon>
        <taxon>Pocilloporidae</taxon>
        <taxon>Pocillopora</taxon>
    </lineage>
</organism>
<evidence type="ECO:0000256" key="2">
    <source>
        <dbReference type="SAM" id="MobiDB-lite"/>
    </source>
</evidence>
<feature type="non-terminal residue" evidence="3">
    <location>
        <position position="282"/>
    </location>
</feature>
<comment type="caution">
    <text evidence="3">The sequence shown here is derived from an EMBL/GenBank/DDBJ whole genome shotgun (WGS) entry which is preliminary data.</text>
</comment>
<feature type="region of interest" description="Disordered" evidence="2">
    <location>
        <begin position="1"/>
        <end position="39"/>
    </location>
</feature>
<protein>
    <submittedName>
        <fullName evidence="3">Uncharacterized protein</fullName>
    </submittedName>
</protein>